<comment type="caution">
    <text evidence="1">The sequence shown here is derived from an EMBL/GenBank/DDBJ whole genome shotgun (WGS) entry which is preliminary data.</text>
</comment>
<gene>
    <name evidence="1" type="ORF">ATK86_0462</name>
</gene>
<keyword evidence="1" id="KW-0808">Transferase</keyword>
<dbReference type="InterPro" id="IPR029063">
    <property type="entry name" value="SAM-dependent_MTases_sf"/>
</dbReference>
<proteinExistence type="predicted"/>
<dbReference type="SUPFAM" id="SSF53335">
    <property type="entry name" value="S-adenosyl-L-methionine-dependent methyltransferases"/>
    <property type="match status" value="1"/>
</dbReference>
<dbReference type="EMBL" id="PJMW01000001">
    <property type="protein sequence ID" value="PKV98443.1"/>
    <property type="molecule type" value="Genomic_DNA"/>
</dbReference>
<dbReference type="OrthoDB" id="4134439at2"/>
<dbReference type="GO" id="GO:0032259">
    <property type="term" value="P:methylation"/>
    <property type="evidence" value="ECO:0007669"/>
    <property type="project" value="UniProtKB-KW"/>
</dbReference>
<sequence length="265" mass="29026">MADVQTPMIRTDIPHSARIWNYWMGGKDHYEIDKIAGDAGLAVDPDISTMAVQSRQFLIRAVRFLAKERGIKQFLDIGTGLPTMQNTHEVAQGVSPEAKVVYVDNDPLVLTHARALLTSTTDEGVTTYIDADFHDPEQIVADARNVLNFNEPIAVMFMGVLGHAKTYDDLLRIVRTVVGAVPSGSHLIYWDGTDDSQAYVTLCENYTGTGGTPYVPRPQAQIRGVFDGLELAEPGVVSITQWRPETTEVGQVLPISAYGGVARKP</sequence>
<accession>A0A2N3WX46</accession>
<dbReference type="GO" id="GO:0008168">
    <property type="term" value="F:methyltransferase activity"/>
    <property type="evidence" value="ECO:0007669"/>
    <property type="project" value="UniProtKB-KW"/>
</dbReference>
<dbReference type="Proteomes" id="UP000233766">
    <property type="component" value="Unassembled WGS sequence"/>
</dbReference>
<evidence type="ECO:0000313" key="2">
    <source>
        <dbReference type="Proteomes" id="UP000233766"/>
    </source>
</evidence>
<dbReference type="Gene3D" id="3.40.50.150">
    <property type="entry name" value="Vaccinia Virus protein VP39"/>
    <property type="match status" value="1"/>
</dbReference>
<name>A0A2N3WX46_9NOCA</name>
<dbReference type="PIRSF" id="PIRSF017393">
    <property type="entry name" value="MTase_SAV2177"/>
    <property type="match status" value="1"/>
</dbReference>
<evidence type="ECO:0000313" key="1">
    <source>
        <dbReference type="EMBL" id="PKV98443.1"/>
    </source>
</evidence>
<dbReference type="RefSeq" id="WP_101462903.1">
    <property type="nucleotide sequence ID" value="NZ_PJMW01000001.1"/>
</dbReference>
<organism evidence="1 2">
    <name type="scientific">Nocardia fluminea</name>
    <dbReference type="NCBI Taxonomy" id="134984"/>
    <lineage>
        <taxon>Bacteria</taxon>
        <taxon>Bacillati</taxon>
        <taxon>Actinomycetota</taxon>
        <taxon>Actinomycetes</taxon>
        <taxon>Mycobacteriales</taxon>
        <taxon>Nocardiaceae</taxon>
        <taxon>Nocardia</taxon>
    </lineage>
</organism>
<dbReference type="InterPro" id="IPR006764">
    <property type="entry name" value="SAM_dep_MeTrfase_SAV2177_type"/>
</dbReference>
<reference evidence="1 2" key="1">
    <citation type="submission" date="2017-12" db="EMBL/GenBank/DDBJ databases">
        <title>Sequencing the genomes of 1000 Actinobacteria strains.</title>
        <authorList>
            <person name="Klenk H.-P."/>
        </authorList>
    </citation>
    <scope>NUCLEOTIDE SEQUENCE [LARGE SCALE GENOMIC DNA]</scope>
    <source>
        <strain evidence="1 2">DSM 44489</strain>
    </source>
</reference>
<protein>
    <submittedName>
        <fullName evidence="1">Putative O-methyltransferase YrrM</fullName>
    </submittedName>
</protein>
<keyword evidence="2" id="KW-1185">Reference proteome</keyword>
<dbReference type="AlphaFoldDB" id="A0A2N3WX46"/>
<keyword evidence="1" id="KW-0489">Methyltransferase</keyword>
<dbReference type="Pfam" id="PF04672">
    <property type="entry name" value="Methyltransf_19"/>
    <property type="match status" value="1"/>
</dbReference>